<dbReference type="GO" id="GO:0005507">
    <property type="term" value="F:copper ion binding"/>
    <property type="evidence" value="ECO:0007669"/>
    <property type="project" value="InterPro"/>
</dbReference>
<dbReference type="InterPro" id="IPR024134">
    <property type="entry name" value="SOD_Cu/Zn_/chaperone"/>
</dbReference>
<keyword evidence="1" id="KW-0812">Transmembrane</keyword>
<dbReference type="InterPro" id="IPR036423">
    <property type="entry name" value="SOD-like_Cu/Zn_dom_sf"/>
</dbReference>
<dbReference type="Pfam" id="PF00080">
    <property type="entry name" value="Sod_Cu"/>
    <property type="match status" value="1"/>
</dbReference>
<dbReference type="InterPro" id="IPR001424">
    <property type="entry name" value="SOD_Cu_Zn_dom"/>
</dbReference>
<dbReference type="EMBL" id="WJBH02000005">
    <property type="protein sequence ID" value="KAI9558171.1"/>
    <property type="molecule type" value="Genomic_DNA"/>
</dbReference>
<evidence type="ECO:0000313" key="3">
    <source>
        <dbReference type="EMBL" id="KAI9558171.1"/>
    </source>
</evidence>
<reference evidence="3 4" key="1">
    <citation type="submission" date="2022-05" db="EMBL/GenBank/DDBJ databases">
        <title>A multi-omics perspective on studying reproductive biology in Daphnia sinensis.</title>
        <authorList>
            <person name="Jia J."/>
        </authorList>
    </citation>
    <scope>NUCLEOTIDE SEQUENCE [LARGE SCALE GENOMIC DNA]</scope>
    <source>
        <strain evidence="3 4">WSL</strain>
    </source>
</reference>
<keyword evidence="4" id="KW-1185">Reference proteome</keyword>
<dbReference type="PRINTS" id="PR00068">
    <property type="entry name" value="CUZNDISMTASE"/>
</dbReference>
<dbReference type="GO" id="GO:0006801">
    <property type="term" value="P:superoxide metabolic process"/>
    <property type="evidence" value="ECO:0007669"/>
    <property type="project" value="InterPro"/>
</dbReference>
<evidence type="ECO:0000259" key="2">
    <source>
        <dbReference type="Pfam" id="PF00080"/>
    </source>
</evidence>
<dbReference type="Proteomes" id="UP000820818">
    <property type="component" value="Linkage Group LG5"/>
</dbReference>
<dbReference type="PANTHER" id="PTHR10003">
    <property type="entry name" value="SUPEROXIDE DISMUTASE CU-ZN -RELATED"/>
    <property type="match status" value="1"/>
</dbReference>
<comment type="caution">
    <text evidence="3">The sequence shown here is derived from an EMBL/GenBank/DDBJ whole genome shotgun (WGS) entry which is preliminary data.</text>
</comment>
<evidence type="ECO:0000256" key="1">
    <source>
        <dbReference type="SAM" id="Phobius"/>
    </source>
</evidence>
<keyword evidence="1" id="KW-1133">Transmembrane helix</keyword>
<accession>A0AAD5KQJ7</accession>
<gene>
    <name evidence="3" type="ORF">GHT06_014925</name>
</gene>
<keyword evidence="1" id="KW-0472">Membrane</keyword>
<feature type="transmembrane region" description="Helical" evidence="1">
    <location>
        <begin position="26"/>
        <end position="47"/>
    </location>
</feature>
<protein>
    <recommendedName>
        <fullName evidence="2">Superoxide dismutase copper/zinc binding domain-containing protein</fullName>
    </recommendedName>
</protein>
<dbReference type="AlphaFoldDB" id="A0AAD5KQJ7"/>
<dbReference type="Gene3D" id="2.60.40.200">
    <property type="entry name" value="Superoxide dismutase, copper/zinc binding domain"/>
    <property type="match status" value="1"/>
</dbReference>
<proteinExistence type="predicted"/>
<name>A0AAD5KQJ7_9CRUS</name>
<organism evidence="3 4">
    <name type="scientific">Daphnia sinensis</name>
    <dbReference type="NCBI Taxonomy" id="1820382"/>
    <lineage>
        <taxon>Eukaryota</taxon>
        <taxon>Metazoa</taxon>
        <taxon>Ecdysozoa</taxon>
        <taxon>Arthropoda</taxon>
        <taxon>Crustacea</taxon>
        <taxon>Branchiopoda</taxon>
        <taxon>Diplostraca</taxon>
        <taxon>Cladocera</taxon>
        <taxon>Anomopoda</taxon>
        <taxon>Daphniidae</taxon>
        <taxon>Daphnia</taxon>
        <taxon>Daphnia similis group</taxon>
    </lineage>
</organism>
<evidence type="ECO:0000313" key="4">
    <source>
        <dbReference type="Proteomes" id="UP000820818"/>
    </source>
</evidence>
<feature type="domain" description="Superoxide dismutase copper/zinc binding" evidence="2">
    <location>
        <begin position="118"/>
        <end position="238"/>
    </location>
</feature>
<dbReference type="SUPFAM" id="SSF49329">
    <property type="entry name" value="Cu,Zn superoxide dismutase-like"/>
    <property type="match status" value="1"/>
</dbReference>
<sequence>MALKSEQGSAGARLQSTEADRKMKGYQTIVIILIVAELMVAEAAVLAGGTRNKGKERVMHEGPKVLIKSTALTSNIVSRHKNSDLHEIYLAPYRYIEKEAKAVATFMEAAYFNNSGAVQGYVVLTQEAPAKGVTLRGNVRGLTPGKHGIRIHEFGDIRDHCRADRTGQVYNPYKVKMQESNIEVKEDGTAEFVLTDKTLTLVGGRSIIGRSIVIDQEPDDDFTRSGRATRRAVLCGVIGRAD</sequence>